<name>A0AC34Q2J2_9BILA</name>
<reference evidence="2" key="1">
    <citation type="submission" date="2022-11" db="UniProtKB">
        <authorList>
            <consortium name="WormBaseParasite"/>
        </authorList>
    </citation>
    <scope>IDENTIFICATION</scope>
</reference>
<proteinExistence type="predicted"/>
<dbReference type="Proteomes" id="UP000887576">
    <property type="component" value="Unplaced"/>
</dbReference>
<evidence type="ECO:0000313" key="2">
    <source>
        <dbReference type="WBParaSite" id="JU765_v2.g12304.t1"/>
    </source>
</evidence>
<organism evidence="1 2">
    <name type="scientific">Panagrolaimus sp. JU765</name>
    <dbReference type="NCBI Taxonomy" id="591449"/>
    <lineage>
        <taxon>Eukaryota</taxon>
        <taxon>Metazoa</taxon>
        <taxon>Ecdysozoa</taxon>
        <taxon>Nematoda</taxon>
        <taxon>Chromadorea</taxon>
        <taxon>Rhabditida</taxon>
        <taxon>Tylenchina</taxon>
        <taxon>Panagrolaimomorpha</taxon>
        <taxon>Panagrolaimoidea</taxon>
        <taxon>Panagrolaimidae</taxon>
        <taxon>Panagrolaimus</taxon>
    </lineage>
</organism>
<sequence length="743" mass="84025">MKLILLCLLCYGINAQDDRIIDVRQIMRDAFDIIRSAPPPPELTQMGKMILPAVQQPIPVPVYQPPPTPVLNNQQIQLLRKIQAKMPLTASEFSQAKQLQQYLQYQAEMRKQNQFGQITYQQQASPMIPVINRIFATPTENDIERLVRLPADILYKMASEGKYIEPEPSQEPEIKPKTKLPSIDEKEDKTANLFGDFNFNIEGDGPGGNPFLTTTSSTVEESKVKAVENQTEEAIVKNDNQTVATVEHVKDNHQKPYFYYAKDKQGDDMGKWVLVVPPTENNEPPKISVAELVELSRSLVKASQRAGMSDDVSNFMFAAMNQSTTQAPPPPPPPSTPPPSLPEQPLPQKPVLLTAEKKPEESKLPIASFVQEGEHENSEKEKPLAELNAEEIVLDGKRYKLVKENEINKEKQAQQAVPVVQPPQPTIPPTTTPPPPPPVEQKPTSAVPSIASNVPAYLTPEQEAILFELQKRIIQQPQPQPQIIQNQNQQVFQETSFIPKNNEAVVKQLPTPTMKTISETYYQKINVPQNVVQIPAAQTQIQMTNPVQIINPAAPAVPMRRQYSLQELEQYYQSLKLPTNDPSPNLEVSSVKSPEKVYAPHKQVKIQLGTNNKKEREENMNAQTTHLVVDTANAAEKEKQRIADLRRQFALERQQLLQRGKSKLQRTTVLDATTPAPSIVTEQHCYNIRSFARQSGAKNVVDYAFSHCHYIENYYPDLKCENVKDYMSICKQYYVNRRMLFVY</sequence>
<evidence type="ECO:0000313" key="1">
    <source>
        <dbReference type="Proteomes" id="UP000887576"/>
    </source>
</evidence>
<dbReference type="WBParaSite" id="JU765_v2.g12304.t1">
    <property type="protein sequence ID" value="JU765_v2.g12304.t1"/>
    <property type="gene ID" value="JU765_v2.g12304"/>
</dbReference>
<protein>
    <submittedName>
        <fullName evidence="2">Uncharacterized protein</fullName>
    </submittedName>
</protein>
<accession>A0AC34Q2J2</accession>